<evidence type="ECO:0000256" key="6">
    <source>
        <dbReference type="ARBA" id="ARBA00022670"/>
    </source>
</evidence>
<evidence type="ECO:0000256" key="9">
    <source>
        <dbReference type="ARBA" id="ARBA00022801"/>
    </source>
</evidence>
<proteinExistence type="predicted"/>
<feature type="compositionally biased region" description="Gly residues" evidence="14">
    <location>
        <begin position="1"/>
        <end position="13"/>
    </location>
</feature>
<keyword evidence="10" id="KW-0862">Zinc</keyword>
<evidence type="ECO:0000256" key="4">
    <source>
        <dbReference type="ARBA" id="ARBA00012653"/>
    </source>
</evidence>
<comment type="cofactor">
    <cofactor evidence="2">
        <name>Zn(2+)</name>
        <dbReference type="ChEBI" id="CHEBI:29105"/>
    </cofactor>
</comment>
<reference evidence="16 17" key="1">
    <citation type="submission" date="2020-04" db="EMBL/GenBank/DDBJ databases">
        <title>Whole-genome sequencing of Vibrio spp. from China reveals different genetic environments of blaCTX-M-14 among diverse lineages.</title>
        <authorList>
            <person name="Zheng Z."/>
            <person name="Ye L."/>
            <person name="Chen S."/>
        </authorList>
    </citation>
    <scope>NUCLEOTIDE SEQUENCE [LARGE SCALE GENOMIC DNA]</scope>
    <source>
        <strain evidence="16 17">Vb0574</strain>
    </source>
</reference>
<keyword evidence="6" id="KW-0645">Protease</keyword>
<protein>
    <recommendedName>
        <fullName evidence="4">microbial collagenase</fullName>
        <ecNumber evidence="4">3.4.24.3</ecNumber>
    </recommendedName>
</protein>
<evidence type="ECO:0000313" key="17">
    <source>
        <dbReference type="Proteomes" id="UP000555836"/>
    </source>
</evidence>
<feature type="active site" evidence="13">
    <location>
        <position position="496"/>
    </location>
</feature>
<evidence type="ECO:0000259" key="15">
    <source>
        <dbReference type="Pfam" id="PF08453"/>
    </source>
</evidence>
<evidence type="ECO:0000313" key="16">
    <source>
        <dbReference type="EMBL" id="NMU25982.1"/>
    </source>
</evidence>
<dbReference type="InterPro" id="IPR013661">
    <property type="entry name" value="Peptidase_M9_N_dom"/>
</dbReference>
<keyword evidence="5" id="KW-0964">Secreted</keyword>
<dbReference type="RefSeq" id="WP_276429380.1">
    <property type="nucleotide sequence ID" value="NZ_CP138329.1"/>
</dbReference>
<dbReference type="PANTHER" id="PTHR13062">
    <property type="entry name" value="COLLAGENASE"/>
    <property type="match status" value="1"/>
</dbReference>
<dbReference type="GO" id="GO:0008270">
    <property type="term" value="F:zinc ion binding"/>
    <property type="evidence" value="ECO:0007669"/>
    <property type="project" value="InterPro"/>
</dbReference>
<dbReference type="Gene3D" id="3.40.30.160">
    <property type="entry name" value="Collagenase ColT, N-terminal domain"/>
    <property type="match status" value="1"/>
</dbReference>
<dbReference type="PANTHER" id="PTHR13062:SF9">
    <property type="entry name" value="MICROBIAL COLLAGENASE"/>
    <property type="match status" value="1"/>
</dbReference>
<evidence type="ECO:0000256" key="1">
    <source>
        <dbReference type="ARBA" id="ARBA00000424"/>
    </source>
</evidence>
<evidence type="ECO:0000256" key="2">
    <source>
        <dbReference type="ARBA" id="ARBA00001947"/>
    </source>
</evidence>
<name>A0A7Y0X5S8_VIBPH</name>
<feature type="domain" description="Peptidase M9 collagenase N-terminal" evidence="15">
    <location>
        <begin position="89"/>
        <end position="272"/>
    </location>
</feature>
<dbReference type="GO" id="GO:0004222">
    <property type="term" value="F:metalloendopeptidase activity"/>
    <property type="evidence" value="ECO:0007669"/>
    <property type="project" value="UniProtKB-EC"/>
</dbReference>
<dbReference type="Pfam" id="PF08453">
    <property type="entry name" value="Peptidase_M9_N"/>
    <property type="match status" value="1"/>
</dbReference>
<comment type="catalytic activity">
    <reaction evidence="1">
        <text>Digestion of native collagen in the triple helical region at Xaa-|-Gly bonds. With synthetic peptides, a preference is shown for Gly at P3 and P1', Pro and Ala at P2 and P2', and hydroxyproline, Ala or Arg at P3'.</text>
        <dbReference type="EC" id="3.4.24.3"/>
    </reaction>
</comment>
<keyword evidence="8" id="KW-0732">Signal</keyword>
<keyword evidence="11" id="KW-0482">Metalloprotease</keyword>
<evidence type="ECO:0000256" key="12">
    <source>
        <dbReference type="ARBA" id="ARBA00023145"/>
    </source>
</evidence>
<dbReference type="GO" id="GO:0006508">
    <property type="term" value="P:proteolysis"/>
    <property type="evidence" value="ECO:0007669"/>
    <property type="project" value="UniProtKB-KW"/>
</dbReference>
<dbReference type="Pfam" id="PF01752">
    <property type="entry name" value="Peptidase_M9"/>
    <property type="match status" value="1"/>
</dbReference>
<dbReference type="Gene3D" id="1.10.390.20">
    <property type="match status" value="1"/>
</dbReference>
<accession>A0A7Y0X5S8</accession>
<keyword evidence="7" id="KW-0479">Metal-binding</keyword>
<sequence>MLGVLTGCGGDDSSGGVKTVPVAGVDSGDKNDDNADVDSTVDDDTDTDTDTDTDDDSTVDDDSTKDDDSTDDDTVVDDETELFPHKGKCTVEDFTVDRVNIESRVANSDYECMRTWFSPSLEQADVVFSTMSVSRITGGLKKAIEAYKGTKEQAQQIYYLGEFIKAAYKNRHDTFAKKLQPFPSELSVDIANTIQQFLRSPYALTDGREQQEALASMLIVVDSIRQLAIAAPDVFAILDSFSADKSDSYYYRKAINNIFVAMAGHSQTKAFYDVIESDSSYIHRLSGFITNNEWAIGTDSEQLLGNAARELARLVKTEDAETKKVVVDTLDSLLKRYPLGGKSDRIWVGIAEMVDAYAPDYLEQLGLSNSKSVLKQRIMTFSYDCRGPARILAQEMTEAQAITSCETLNLKEDDFHQTVNTGYQPVADDHSDSVDVIVFKTKSDYSTYSSFLFDNTTNNGGQFLERDPSKQGNVPRFVAYQNGWDDDFSILNLEHEYVHYLDGRFNQYGDFHDTMREGNIVWWLEGFAEYMYYKEGYNAALVLGKEKTHTLADVFSTNYSDGLNRVYRWGYLAVRFMIEKHPEDVTELLGYSRTGQYKEWVKLLERLGPAYNTEFHSWLDEVTKDIDDSDISQPKPKEKPKKIELNTSIQVSGKKLSETLFFVDVSESYNQLEVSISGTGDADLYACYDKVCHYFEYEWSNYTHGSNETISIPKNEDGSIKMGQYYFSISGREEFDVELSVVAK</sequence>
<dbReference type="EMBL" id="JABCLD010001111">
    <property type="protein sequence ID" value="NMU25982.1"/>
    <property type="molecule type" value="Genomic_DNA"/>
</dbReference>
<keyword evidence="12" id="KW-0865">Zymogen</keyword>
<evidence type="ECO:0000256" key="13">
    <source>
        <dbReference type="PIRSR" id="PIRSR602169-1"/>
    </source>
</evidence>
<comment type="subcellular location">
    <subcellularLocation>
        <location evidence="3">Secreted</location>
    </subcellularLocation>
</comment>
<dbReference type="AlphaFoldDB" id="A0A7Y0X5S8"/>
<dbReference type="InterPro" id="IPR002169">
    <property type="entry name" value="Peptidase_M9A/M9B"/>
</dbReference>
<dbReference type="Proteomes" id="UP000555836">
    <property type="component" value="Unassembled WGS sequence"/>
</dbReference>
<evidence type="ECO:0000256" key="5">
    <source>
        <dbReference type="ARBA" id="ARBA00022525"/>
    </source>
</evidence>
<evidence type="ECO:0000256" key="11">
    <source>
        <dbReference type="ARBA" id="ARBA00023049"/>
    </source>
</evidence>
<dbReference type="PRINTS" id="PR00931">
    <property type="entry name" value="MICOLLPTASE"/>
</dbReference>
<organism evidence="16 17">
    <name type="scientific">Vibrio parahaemolyticus</name>
    <dbReference type="NCBI Taxonomy" id="670"/>
    <lineage>
        <taxon>Bacteria</taxon>
        <taxon>Pseudomonadati</taxon>
        <taxon>Pseudomonadota</taxon>
        <taxon>Gammaproteobacteria</taxon>
        <taxon>Vibrionales</taxon>
        <taxon>Vibrionaceae</taxon>
        <taxon>Vibrio</taxon>
    </lineage>
</organism>
<evidence type="ECO:0000256" key="7">
    <source>
        <dbReference type="ARBA" id="ARBA00022723"/>
    </source>
</evidence>
<feature type="compositionally biased region" description="Acidic residues" evidence="14">
    <location>
        <begin position="34"/>
        <end position="79"/>
    </location>
</feature>
<feature type="region of interest" description="Disordered" evidence="14">
    <location>
        <begin position="1"/>
        <end position="79"/>
    </location>
</feature>
<keyword evidence="9" id="KW-0378">Hydrolase</keyword>
<dbReference type="GO" id="GO:0005576">
    <property type="term" value="C:extracellular region"/>
    <property type="evidence" value="ECO:0007669"/>
    <property type="project" value="UniProtKB-SubCell"/>
</dbReference>
<dbReference type="EC" id="3.4.24.3" evidence="4"/>
<gene>
    <name evidence="16" type="ORF">HKB21_10120</name>
</gene>
<evidence type="ECO:0000256" key="10">
    <source>
        <dbReference type="ARBA" id="ARBA00022833"/>
    </source>
</evidence>
<comment type="caution">
    <text evidence="16">The sequence shown here is derived from an EMBL/GenBank/DDBJ whole genome shotgun (WGS) entry which is preliminary data.</text>
</comment>
<evidence type="ECO:0000256" key="14">
    <source>
        <dbReference type="SAM" id="MobiDB-lite"/>
    </source>
</evidence>
<evidence type="ECO:0000256" key="8">
    <source>
        <dbReference type="ARBA" id="ARBA00022729"/>
    </source>
</evidence>
<dbReference type="Gene3D" id="2.60.120.380">
    <property type="match status" value="1"/>
</dbReference>
<evidence type="ECO:0000256" key="3">
    <source>
        <dbReference type="ARBA" id="ARBA00004613"/>
    </source>
</evidence>